<evidence type="ECO:0000313" key="1">
    <source>
        <dbReference type="Proteomes" id="UP000095282"/>
    </source>
</evidence>
<organism evidence="1 2">
    <name type="scientific">Caenorhabditis tropicalis</name>
    <dbReference type="NCBI Taxonomy" id="1561998"/>
    <lineage>
        <taxon>Eukaryota</taxon>
        <taxon>Metazoa</taxon>
        <taxon>Ecdysozoa</taxon>
        <taxon>Nematoda</taxon>
        <taxon>Chromadorea</taxon>
        <taxon>Rhabditida</taxon>
        <taxon>Rhabditina</taxon>
        <taxon>Rhabditomorpha</taxon>
        <taxon>Rhabditoidea</taxon>
        <taxon>Rhabditidae</taxon>
        <taxon>Peloderinae</taxon>
        <taxon>Caenorhabditis</taxon>
    </lineage>
</organism>
<keyword evidence="1" id="KW-1185">Reference proteome</keyword>
<sequence>MFSCRFSLNTAMFRHFSPIMNFLNSIKRSRDTYSHNSLGVQLNPKVNLDFFGEKGVAIAFSSLRGAESQF</sequence>
<proteinExistence type="predicted"/>
<name>A0A1I7U943_9PELO</name>
<protein>
    <submittedName>
        <fullName evidence="2">Uncharacterized protein</fullName>
    </submittedName>
</protein>
<dbReference type="WBParaSite" id="Csp11.Scaffold629.g16111.t1">
    <property type="protein sequence ID" value="Csp11.Scaffold629.g16111.t1"/>
    <property type="gene ID" value="Csp11.Scaffold629.g16111"/>
</dbReference>
<reference evidence="2" key="1">
    <citation type="submission" date="2016-11" db="UniProtKB">
        <authorList>
            <consortium name="WormBaseParasite"/>
        </authorList>
    </citation>
    <scope>IDENTIFICATION</scope>
</reference>
<dbReference type="AlphaFoldDB" id="A0A1I7U943"/>
<accession>A0A1I7U943</accession>
<dbReference type="Proteomes" id="UP000095282">
    <property type="component" value="Unplaced"/>
</dbReference>
<evidence type="ECO:0000313" key="2">
    <source>
        <dbReference type="WBParaSite" id="Csp11.Scaffold629.g16111.t1"/>
    </source>
</evidence>